<evidence type="ECO:0000313" key="2">
    <source>
        <dbReference type="Proteomes" id="UP000009223"/>
    </source>
</evidence>
<dbReference type="EMBL" id="CP001843">
    <property type="protein sequence ID" value="AEF85491.1"/>
    <property type="molecule type" value="Genomic_DNA"/>
</dbReference>
<gene>
    <name evidence="1" type="ordered locus">TREPR_3666</name>
</gene>
<keyword evidence="2" id="KW-1185">Reference proteome</keyword>
<name>F5YQF8_TREPZ</name>
<reference evidence="1 2" key="2">
    <citation type="journal article" date="2011" name="ISME J.">
        <title>RNA-seq reveals cooperative metabolic interactions between two termite-gut spirochete species in co-culture.</title>
        <authorList>
            <person name="Rosenthal A.Z."/>
            <person name="Matson E.G."/>
            <person name="Eldar A."/>
            <person name="Leadbetter J.R."/>
        </authorList>
    </citation>
    <scope>NUCLEOTIDE SEQUENCE [LARGE SCALE GENOMIC DNA]</scope>
    <source>
        <strain evidence="2">ATCC BAA-887 / DSM 12427 / ZAS-2</strain>
    </source>
</reference>
<dbReference type="HOGENOM" id="CLU_3318741_0_0_12"/>
<accession>F5YQF8</accession>
<dbReference type="KEGG" id="tpi:TREPR_3666"/>
<dbReference type="AlphaFoldDB" id="F5YQF8"/>
<dbReference type="Proteomes" id="UP000009223">
    <property type="component" value="Chromosome"/>
</dbReference>
<sequence>MISEYGQWIKIGAGELAMVDVLGPCTATIELLLNCKECL</sequence>
<organism evidence="1 2">
    <name type="scientific">Treponema primitia (strain ATCC BAA-887 / DSM 12427 / ZAS-2)</name>
    <dbReference type="NCBI Taxonomy" id="545694"/>
    <lineage>
        <taxon>Bacteria</taxon>
        <taxon>Pseudomonadati</taxon>
        <taxon>Spirochaetota</taxon>
        <taxon>Spirochaetia</taxon>
        <taxon>Spirochaetales</taxon>
        <taxon>Treponemataceae</taxon>
        <taxon>Treponema</taxon>
    </lineage>
</organism>
<proteinExistence type="predicted"/>
<evidence type="ECO:0000313" key="1">
    <source>
        <dbReference type="EMBL" id="AEF85491.1"/>
    </source>
</evidence>
<reference evidence="2" key="1">
    <citation type="submission" date="2009-12" db="EMBL/GenBank/DDBJ databases">
        <title>Complete sequence of Treponema primitia strain ZAS-2.</title>
        <authorList>
            <person name="Tetu S.G."/>
            <person name="Matson E."/>
            <person name="Ren Q."/>
            <person name="Seshadri R."/>
            <person name="Elbourne L."/>
            <person name="Hassan K.A."/>
            <person name="Durkin A."/>
            <person name="Radune D."/>
            <person name="Mohamoud Y."/>
            <person name="Shay R."/>
            <person name="Jin S."/>
            <person name="Zhang X."/>
            <person name="Lucey K."/>
            <person name="Ballor N.R."/>
            <person name="Ottesen E."/>
            <person name="Rosenthal R."/>
            <person name="Allen A."/>
            <person name="Leadbetter J.R."/>
            <person name="Paulsen I.T."/>
        </authorList>
    </citation>
    <scope>NUCLEOTIDE SEQUENCE [LARGE SCALE GENOMIC DNA]</scope>
    <source>
        <strain evidence="2">ATCC BAA-887 / DSM 12427 / ZAS-2</strain>
    </source>
</reference>
<protein>
    <submittedName>
        <fullName evidence="1">Uncharacterized protein</fullName>
    </submittedName>
</protein>